<sequence length="399" mass="44568">MQDHDNVETELTQDLGIREEDAGIAERERRTVLVKFWYEEGKMPLVVPTYAQFFPHFSLECSEVILNEILHGNRTCTIATYNQATMEWQTHTPRTTRRVISGEVLLYKLQPYGVAGHQLQECPGLKEEVHALNVVNPNASVPQHKPQSLLPASVLSTLNPNHHQIRRTRGAATGVWPRGYTVAAISPALAVLERLTGAERSAQFSLSFGDSVGFVGSTVRSHVNIYRKMHTEHGQHLFDLNGDLDWVKLVSWWRQTDRKDPVPVVLPPGTLGTSAFTESTAQEGIETHISSLDQSLLCTPIVIPNPQASGVPQSNNFPSESQPYAHWQYSIPPKSFQTRDVTSSFGFAASQLDIPGVPELSELHDVFDGFTFEDLVAYDQFNPYLPLPYSPDFTSSESF</sequence>
<evidence type="ECO:0000313" key="1">
    <source>
        <dbReference type="EMBL" id="KAL0578179.1"/>
    </source>
</evidence>
<keyword evidence="2" id="KW-1185">Reference proteome</keyword>
<name>A0ABR3FRT7_9AGAR</name>
<gene>
    <name evidence="1" type="ORF">V5O48_003810</name>
</gene>
<dbReference type="EMBL" id="JBAHYK010000115">
    <property type="protein sequence ID" value="KAL0578179.1"/>
    <property type="molecule type" value="Genomic_DNA"/>
</dbReference>
<organism evidence="1 2">
    <name type="scientific">Marasmius crinis-equi</name>
    <dbReference type="NCBI Taxonomy" id="585013"/>
    <lineage>
        <taxon>Eukaryota</taxon>
        <taxon>Fungi</taxon>
        <taxon>Dikarya</taxon>
        <taxon>Basidiomycota</taxon>
        <taxon>Agaricomycotina</taxon>
        <taxon>Agaricomycetes</taxon>
        <taxon>Agaricomycetidae</taxon>
        <taxon>Agaricales</taxon>
        <taxon>Marasmiineae</taxon>
        <taxon>Marasmiaceae</taxon>
        <taxon>Marasmius</taxon>
    </lineage>
</organism>
<proteinExistence type="predicted"/>
<comment type="caution">
    <text evidence="1">The sequence shown here is derived from an EMBL/GenBank/DDBJ whole genome shotgun (WGS) entry which is preliminary data.</text>
</comment>
<dbReference type="Proteomes" id="UP001465976">
    <property type="component" value="Unassembled WGS sequence"/>
</dbReference>
<protein>
    <submittedName>
        <fullName evidence="1">Uncharacterized protein</fullName>
    </submittedName>
</protein>
<reference evidence="1 2" key="1">
    <citation type="submission" date="2024-02" db="EMBL/GenBank/DDBJ databases">
        <title>A draft genome for the cacao thread blight pathogen Marasmius crinis-equi.</title>
        <authorList>
            <person name="Cohen S.P."/>
            <person name="Baruah I.K."/>
            <person name="Amoako-Attah I."/>
            <person name="Bukari Y."/>
            <person name="Meinhardt L.W."/>
            <person name="Bailey B.A."/>
        </authorList>
    </citation>
    <scope>NUCLEOTIDE SEQUENCE [LARGE SCALE GENOMIC DNA]</scope>
    <source>
        <strain evidence="1 2">GH-76</strain>
    </source>
</reference>
<evidence type="ECO:0000313" key="2">
    <source>
        <dbReference type="Proteomes" id="UP001465976"/>
    </source>
</evidence>
<accession>A0ABR3FRT7</accession>